<comment type="similarity">
    <text evidence="7">Belongs to the binding-protein-dependent transport system permease family.</text>
</comment>
<dbReference type="KEGG" id="ips:CfP315_0753"/>
<dbReference type="SUPFAM" id="SSF161098">
    <property type="entry name" value="MetI-like"/>
    <property type="match status" value="1"/>
</dbReference>
<dbReference type="Pfam" id="PF00528">
    <property type="entry name" value="BPD_transp_1"/>
    <property type="match status" value="1"/>
</dbReference>
<comment type="subcellular location">
    <subcellularLocation>
        <location evidence="1 7">Cell membrane</location>
        <topology evidence="1 7">Multi-pass membrane protein</topology>
    </subcellularLocation>
</comment>
<evidence type="ECO:0000256" key="6">
    <source>
        <dbReference type="ARBA" id="ARBA00023136"/>
    </source>
</evidence>
<name>A0AA48L131_9FIRM</name>
<dbReference type="EMBL" id="AP027924">
    <property type="protein sequence ID" value="BED92160.1"/>
    <property type="molecule type" value="Genomic_DNA"/>
</dbReference>
<dbReference type="GO" id="GO:0005886">
    <property type="term" value="C:plasma membrane"/>
    <property type="evidence" value="ECO:0007669"/>
    <property type="project" value="UniProtKB-SubCell"/>
</dbReference>
<dbReference type="PANTHER" id="PTHR30151">
    <property type="entry name" value="ALKANE SULFONATE ABC TRANSPORTER-RELATED, MEMBRANE SUBUNIT"/>
    <property type="match status" value="1"/>
</dbReference>
<gene>
    <name evidence="9" type="ORF">CfP315_0753</name>
</gene>
<evidence type="ECO:0000256" key="7">
    <source>
        <dbReference type="RuleBase" id="RU363032"/>
    </source>
</evidence>
<keyword evidence="4 7" id="KW-0812">Transmembrane</keyword>
<keyword evidence="6 7" id="KW-0472">Membrane</keyword>
<sequence length="270" mass="31351">MKKSYKAFSEEQILFLKKQKSRKNMILLTQISIFLIFLVFWELLSRFNFIDPFLTSSPTRIFKTLIYLYKSKQLFGNMFTTFLETFLSFIISITFSFFSAAFLWWFDIFEKISRPYISILNALPKIALGPIIIIWLGANVKSIIIIAILVSCVVSILSLISGFKNIDKNKILFMKTLRANKFQIFKKIILPMNINNIIVNLKINIGMSLIGVVSAEFLISKKGIGYFIIYGFQTFKLDLVIFGLILLIAIVLILYLIVSKVENFFKEYRQ</sequence>
<evidence type="ECO:0000256" key="3">
    <source>
        <dbReference type="ARBA" id="ARBA00022475"/>
    </source>
</evidence>
<reference evidence="9" key="1">
    <citation type="journal article" date="2023" name="ISME J.">
        <title>Emergence of putative energy parasites within Clostridia revealed by genome analysis of a novel endosymbiotic clade.</title>
        <authorList>
            <person name="Takahashi K."/>
            <person name="Kuwahara H."/>
            <person name="Horikawa Y."/>
            <person name="Izawa K."/>
            <person name="Kato D."/>
            <person name="Inagaki T."/>
            <person name="Yuki M."/>
            <person name="Ohkuma M."/>
            <person name="Hongoh Y."/>
        </authorList>
    </citation>
    <scope>NUCLEOTIDE SEQUENCE</scope>
    <source>
        <strain evidence="9">CfP3-15</strain>
    </source>
</reference>
<protein>
    <submittedName>
        <fullName evidence="9">ABC transporter permease</fullName>
    </submittedName>
</protein>
<feature type="transmembrane region" description="Helical" evidence="7">
    <location>
        <begin position="197"/>
        <end position="219"/>
    </location>
</feature>
<proteinExistence type="inferred from homology"/>
<keyword evidence="3" id="KW-1003">Cell membrane</keyword>
<keyword evidence="2 7" id="KW-0813">Transport</keyword>
<feature type="domain" description="ABC transmembrane type-1" evidence="8">
    <location>
        <begin position="74"/>
        <end position="258"/>
    </location>
</feature>
<evidence type="ECO:0000256" key="4">
    <source>
        <dbReference type="ARBA" id="ARBA00022692"/>
    </source>
</evidence>
<evidence type="ECO:0000259" key="8">
    <source>
        <dbReference type="PROSITE" id="PS50928"/>
    </source>
</evidence>
<feature type="transmembrane region" description="Helical" evidence="7">
    <location>
        <begin position="143"/>
        <end position="163"/>
    </location>
</feature>
<feature type="transmembrane region" description="Helical" evidence="7">
    <location>
        <begin position="25"/>
        <end position="44"/>
    </location>
</feature>
<dbReference type="PANTHER" id="PTHR30151:SF19">
    <property type="entry name" value="ABC TRANSPORTER PERMEASE"/>
    <property type="match status" value="1"/>
</dbReference>
<dbReference type="PROSITE" id="PS50928">
    <property type="entry name" value="ABC_TM1"/>
    <property type="match status" value="1"/>
</dbReference>
<evidence type="ECO:0000256" key="2">
    <source>
        <dbReference type="ARBA" id="ARBA00022448"/>
    </source>
</evidence>
<keyword evidence="5 7" id="KW-1133">Transmembrane helix</keyword>
<evidence type="ECO:0000256" key="1">
    <source>
        <dbReference type="ARBA" id="ARBA00004651"/>
    </source>
</evidence>
<dbReference type="AlphaFoldDB" id="A0AA48L131"/>
<evidence type="ECO:0000256" key="5">
    <source>
        <dbReference type="ARBA" id="ARBA00022989"/>
    </source>
</evidence>
<dbReference type="CDD" id="cd06261">
    <property type="entry name" value="TM_PBP2"/>
    <property type="match status" value="1"/>
</dbReference>
<organism evidence="9">
    <name type="scientific">Candidatus Improbicoccus pseudotrichonymphae</name>
    <dbReference type="NCBI Taxonomy" id="3033792"/>
    <lineage>
        <taxon>Bacteria</taxon>
        <taxon>Bacillati</taxon>
        <taxon>Bacillota</taxon>
        <taxon>Clostridia</taxon>
        <taxon>Candidatus Improbicoccus</taxon>
    </lineage>
</organism>
<dbReference type="Proteomes" id="UP001337580">
    <property type="component" value="Chromosome"/>
</dbReference>
<dbReference type="GO" id="GO:0055085">
    <property type="term" value="P:transmembrane transport"/>
    <property type="evidence" value="ECO:0007669"/>
    <property type="project" value="InterPro"/>
</dbReference>
<evidence type="ECO:0000313" key="9">
    <source>
        <dbReference type="EMBL" id="BED92160.1"/>
    </source>
</evidence>
<feature type="transmembrane region" description="Helical" evidence="7">
    <location>
        <begin position="118"/>
        <end position="137"/>
    </location>
</feature>
<dbReference type="InterPro" id="IPR035906">
    <property type="entry name" value="MetI-like_sf"/>
</dbReference>
<dbReference type="InterPro" id="IPR000515">
    <property type="entry name" value="MetI-like"/>
</dbReference>
<dbReference type="Gene3D" id="1.10.3720.10">
    <property type="entry name" value="MetI-like"/>
    <property type="match status" value="1"/>
</dbReference>
<feature type="transmembrane region" description="Helical" evidence="7">
    <location>
        <begin position="239"/>
        <end position="258"/>
    </location>
</feature>
<accession>A0AA48L131</accession>
<feature type="transmembrane region" description="Helical" evidence="7">
    <location>
        <begin position="86"/>
        <end position="106"/>
    </location>
</feature>